<organism evidence="1 2">
    <name type="scientific">Trifolium pratense</name>
    <name type="common">Red clover</name>
    <dbReference type="NCBI Taxonomy" id="57577"/>
    <lineage>
        <taxon>Eukaryota</taxon>
        <taxon>Viridiplantae</taxon>
        <taxon>Streptophyta</taxon>
        <taxon>Embryophyta</taxon>
        <taxon>Tracheophyta</taxon>
        <taxon>Spermatophyta</taxon>
        <taxon>Magnoliopsida</taxon>
        <taxon>eudicotyledons</taxon>
        <taxon>Gunneridae</taxon>
        <taxon>Pentapetalae</taxon>
        <taxon>rosids</taxon>
        <taxon>fabids</taxon>
        <taxon>Fabales</taxon>
        <taxon>Fabaceae</taxon>
        <taxon>Papilionoideae</taxon>
        <taxon>50 kb inversion clade</taxon>
        <taxon>NPAAA clade</taxon>
        <taxon>Hologalegina</taxon>
        <taxon>IRL clade</taxon>
        <taxon>Trifolieae</taxon>
        <taxon>Trifolium</taxon>
    </lineage>
</organism>
<reference evidence="1 2" key="2">
    <citation type="journal article" date="2017" name="Front. Plant Sci.">
        <title>Gene Classification and Mining of Molecular Markers Useful in Red Clover (Trifolium pratense) Breeding.</title>
        <authorList>
            <person name="Istvanek J."/>
            <person name="Dluhosova J."/>
            <person name="Dluhos P."/>
            <person name="Patkova L."/>
            <person name="Nedelnik J."/>
            <person name="Repkova J."/>
        </authorList>
    </citation>
    <scope>NUCLEOTIDE SEQUENCE [LARGE SCALE GENOMIC DNA]</scope>
    <source>
        <strain evidence="2">cv. Tatra</strain>
        <tissue evidence="1">Young leaves</tissue>
    </source>
</reference>
<evidence type="ECO:0000313" key="2">
    <source>
        <dbReference type="Proteomes" id="UP000236291"/>
    </source>
</evidence>
<proteinExistence type="predicted"/>
<comment type="caution">
    <text evidence="1">The sequence shown here is derived from an EMBL/GenBank/DDBJ whole genome shotgun (WGS) entry which is preliminary data.</text>
</comment>
<protein>
    <submittedName>
        <fullName evidence="1">Uncharacterized protein</fullName>
    </submittedName>
</protein>
<name>A0A2K3MU41_TRIPR</name>
<sequence>MPLQSISKKVTEVEYAQERLEFINRRIGSEVSIPAVKVRFTEEGTTGGERRTSEYSSLTAMLLLPPLITPFGKEDSELKSPGRCHIKMIKTILSPFDHYPLQLELGEDFLPSPNPNLKLKQNHSCPQHPNHSYLNLHTPHLNQILDSAGNQYNPPLYKTLSERCESTKKTFHLPSLALLEMPHKAFFLKISRGEQKEATPLQAIESNVY</sequence>
<evidence type="ECO:0000313" key="1">
    <source>
        <dbReference type="EMBL" id="PNX94351.1"/>
    </source>
</evidence>
<accession>A0A2K3MU41</accession>
<dbReference type="EMBL" id="ASHM01012401">
    <property type="protein sequence ID" value="PNX94351.1"/>
    <property type="molecule type" value="Genomic_DNA"/>
</dbReference>
<dbReference type="AlphaFoldDB" id="A0A2K3MU41"/>
<dbReference type="Proteomes" id="UP000236291">
    <property type="component" value="Unassembled WGS sequence"/>
</dbReference>
<reference evidence="1 2" key="1">
    <citation type="journal article" date="2014" name="Am. J. Bot.">
        <title>Genome assembly and annotation for red clover (Trifolium pratense; Fabaceae).</title>
        <authorList>
            <person name="Istvanek J."/>
            <person name="Jaros M."/>
            <person name="Krenek A."/>
            <person name="Repkova J."/>
        </authorList>
    </citation>
    <scope>NUCLEOTIDE SEQUENCE [LARGE SCALE GENOMIC DNA]</scope>
    <source>
        <strain evidence="2">cv. Tatra</strain>
        <tissue evidence="1">Young leaves</tissue>
    </source>
</reference>
<gene>
    <name evidence="1" type="ORF">L195_g017524</name>
</gene>